<dbReference type="PROSITE" id="PS50211">
    <property type="entry name" value="DENN"/>
    <property type="match status" value="1"/>
</dbReference>
<evidence type="ECO:0000259" key="2">
    <source>
        <dbReference type="PROSITE" id="PS50211"/>
    </source>
</evidence>
<accession>A0A7S2E3N0</accession>
<protein>
    <recommendedName>
        <fullName evidence="2">UDENN domain-containing protein</fullName>
    </recommendedName>
</protein>
<dbReference type="PANTHER" id="PTHR28245">
    <property type="entry name" value="ARF3-INTERACTING PROTEIN 1"/>
    <property type="match status" value="1"/>
</dbReference>
<dbReference type="GO" id="GO:0005886">
    <property type="term" value="C:plasma membrane"/>
    <property type="evidence" value="ECO:0007669"/>
    <property type="project" value="TreeGrafter"/>
</dbReference>
<dbReference type="InterPro" id="IPR037516">
    <property type="entry name" value="Tripartite_DENN"/>
</dbReference>
<dbReference type="PANTHER" id="PTHR28245:SF1">
    <property type="entry name" value="ARF3-INTERACTING PROTEIN 1"/>
    <property type="match status" value="1"/>
</dbReference>
<reference evidence="3" key="1">
    <citation type="submission" date="2021-01" db="EMBL/GenBank/DDBJ databases">
        <authorList>
            <person name="Corre E."/>
            <person name="Pelletier E."/>
            <person name="Niang G."/>
            <person name="Scheremetjew M."/>
            <person name="Finn R."/>
            <person name="Kale V."/>
            <person name="Holt S."/>
            <person name="Cochrane G."/>
            <person name="Meng A."/>
            <person name="Brown T."/>
            <person name="Cohen L."/>
        </authorList>
    </citation>
    <scope>NUCLEOTIDE SEQUENCE</scope>
    <source>
        <strain evidence="3">CCMP1381</strain>
    </source>
</reference>
<feature type="region of interest" description="Disordered" evidence="1">
    <location>
        <begin position="173"/>
        <end position="198"/>
    </location>
</feature>
<dbReference type="InterPro" id="IPR052809">
    <property type="entry name" value="Actin_polarity_regulatory"/>
</dbReference>
<dbReference type="AlphaFoldDB" id="A0A7S2E3N0"/>
<dbReference type="Pfam" id="PF08616">
    <property type="entry name" value="SPA"/>
    <property type="match status" value="1"/>
</dbReference>
<feature type="domain" description="UDENN" evidence="2">
    <location>
        <begin position="1"/>
        <end position="293"/>
    </location>
</feature>
<dbReference type="EMBL" id="HBGS01053523">
    <property type="protein sequence ID" value="CAD9472263.1"/>
    <property type="molecule type" value="Transcribed_RNA"/>
</dbReference>
<gene>
    <name evidence="3" type="ORF">DSPE1174_LOCUS27614</name>
</gene>
<organism evidence="3">
    <name type="scientific">Octactis speculum</name>
    <dbReference type="NCBI Taxonomy" id="3111310"/>
    <lineage>
        <taxon>Eukaryota</taxon>
        <taxon>Sar</taxon>
        <taxon>Stramenopiles</taxon>
        <taxon>Ochrophyta</taxon>
        <taxon>Dictyochophyceae</taxon>
        <taxon>Dictyochales</taxon>
        <taxon>Dictyochaceae</taxon>
        <taxon>Octactis</taxon>
    </lineage>
</organism>
<proteinExistence type="predicted"/>
<sequence>MRRGVTPQPNTMERSATAAYTPKEWVWNGSVVYAGASIPLQVPLYLSRDEVMPEGSGILKDLLQIFNEDTMRIYNAVLSGQRVLFVGYNHAAGDVCKFAMAAASMISPPLEGILHRVFPYANLTDLSFIETQGFIAGVTNPVFEENTRWWDLLCVLNLPEKSGVCMTVEEKLKEDERHHKRSGPSQQQVTEDKDARVEKSRLTARRHDALFIEKVLSCITVVGDDMIKSMFHDYTRQILQECLEAKKTLQKSSQQELMSKSDAVQPPVPSTDNARVLRFLSSGNAKSLDLEEDPWAHPSDEGVTSLGEAFSGAQLRRDILCLQTTETFVDDDIIEMFERLDTALQTEASLQVMLTLMTESAGGLHPIASGLLHSTQQVRLHALSLLRRLSSFPSTRASIASLNQFWEMAYQRAVKMEVELHSKSELTGEEHET</sequence>
<evidence type="ECO:0000256" key="1">
    <source>
        <dbReference type="SAM" id="MobiDB-lite"/>
    </source>
</evidence>
<name>A0A7S2E3N0_9STRA</name>
<dbReference type="GO" id="GO:0051666">
    <property type="term" value="P:actin cortical patch localization"/>
    <property type="evidence" value="ECO:0007669"/>
    <property type="project" value="TreeGrafter"/>
</dbReference>
<evidence type="ECO:0000313" key="3">
    <source>
        <dbReference type="EMBL" id="CAD9472263.1"/>
    </source>
</evidence>